<comment type="caution">
    <text evidence="2">The sequence shown here is derived from an EMBL/GenBank/DDBJ whole genome shotgun (WGS) entry which is preliminary data.</text>
</comment>
<name>A0A8I2YDR5_9AGAM</name>
<protein>
    <submittedName>
        <fullName evidence="2">Uncharacterized protein</fullName>
    </submittedName>
</protein>
<gene>
    <name evidence="2" type="ORF">JVT61DRAFT_12461</name>
</gene>
<keyword evidence="3" id="KW-1185">Reference proteome</keyword>
<feature type="region of interest" description="Disordered" evidence="1">
    <location>
        <begin position="213"/>
        <end position="306"/>
    </location>
</feature>
<evidence type="ECO:0000256" key="1">
    <source>
        <dbReference type="SAM" id="MobiDB-lite"/>
    </source>
</evidence>
<feature type="compositionally biased region" description="Low complexity" evidence="1">
    <location>
        <begin position="237"/>
        <end position="247"/>
    </location>
</feature>
<proteinExistence type="predicted"/>
<reference evidence="2" key="1">
    <citation type="submission" date="2021-03" db="EMBL/GenBank/DDBJ databases">
        <title>Evolutionary innovations through gain and loss of genes in the ectomycorrhizal Boletales.</title>
        <authorList>
            <person name="Wu G."/>
            <person name="Miyauchi S."/>
            <person name="Morin E."/>
            <person name="Yang Z.-L."/>
            <person name="Xu J."/>
            <person name="Martin F.M."/>
        </authorList>
    </citation>
    <scope>NUCLEOTIDE SEQUENCE</scope>
    <source>
        <strain evidence="2">BR01</strain>
    </source>
</reference>
<feature type="compositionally biased region" description="Low complexity" evidence="1">
    <location>
        <begin position="215"/>
        <end position="227"/>
    </location>
</feature>
<evidence type="ECO:0000313" key="3">
    <source>
        <dbReference type="Proteomes" id="UP000683000"/>
    </source>
</evidence>
<organism evidence="2 3">
    <name type="scientific">Boletus reticuloceps</name>
    <dbReference type="NCBI Taxonomy" id="495285"/>
    <lineage>
        <taxon>Eukaryota</taxon>
        <taxon>Fungi</taxon>
        <taxon>Dikarya</taxon>
        <taxon>Basidiomycota</taxon>
        <taxon>Agaricomycotina</taxon>
        <taxon>Agaricomycetes</taxon>
        <taxon>Agaricomycetidae</taxon>
        <taxon>Boletales</taxon>
        <taxon>Boletineae</taxon>
        <taxon>Boletaceae</taxon>
        <taxon>Boletoideae</taxon>
        <taxon>Boletus</taxon>
    </lineage>
</organism>
<sequence length="306" mass="33298">MPVKVEYFHQADDDLDICKQIWEYPSSVLVCRLSRSYLYANPCDSGVVAFARRFSNQTIRRLLERRRPDDADIGTSSTRMPCLGPSVPGWLHDITYFGKRRTSLSSRLIFLSRPAPCHFHGIASHQRFFIRHKPLVIVASPLSDHPTWWPTSSATSSIMYSGDYRRGNAFGGGEAQTGESGSTHCHRTTTFGTTACCGRARILLLPSRTVEMDNQSQSAISQPSPSLLQPPSPVPSSVPIVSPSDSPKPAPARTDKVVNLLTPPPGKVTKQAASQDSTTAVPSPSPTAPVPLSIQAPTNPPAESRP</sequence>
<dbReference type="AlphaFoldDB" id="A0A8I2YDR5"/>
<accession>A0A8I2YDR5</accession>
<dbReference type="EMBL" id="JAGFBS010000057">
    <property type="protein sequence ID" value="KAG6370059.1"/>
    <property type="molecule type" value="Genomic_DNA"/>
</dbReference>
<dbReference type="Proteomes" id="UP000683000">
    <property type="component" value="Unassembled WGS sequence"/>
</dbReference>
<evidence type="ECO:0000313" key="2">
    <source>
        <dbReference type="EMBL" id="KAG6370059.1"/>
    </source>
</evidence>